<dbReference type="Pfam" id="PF13806">
    <property type="entry name" value="Rieske_2"/>
    <property type="match status" value="1"/>
</dbReference>
<dbReference type="InterPro" id="IPR036922">
    <property type="entry name" value="Rieske_2Fe-2S_sf"/>
</dbReference>
<sequence>MAALTKVKLCQLDDLMPFIGATVLIEGEHVALFYIPDSGVYAVQDWDPIGKAYVMSRGIVGDIDGEMCVASPLYKQHFSLKSGQCLEDDAYCLKTWQVTVDDNQVCYLVEE</sequence>
<evidence type="ECO:0000256" key="1">
    <source>
        <dbReference type="ARBA" id="ARBA00023002"/>
    </source>
</evidence>
<protein>
    <submittedName>
        <fullName evidence="4">Nitrite reductase</fullName>
    </submittedName>
</protein>
<dbReference type="GO" id="GO:0008942">
    <property type="term" value="F:nitrite reductase [NAD(P)H] activity"/>
    <property type="evidence" value="ECO:0007669"/>
    <property type="project" value="InterPro"/>
</dbReference>
<evidence type="ECO:0000313" key="4">
    <source>
        <dbReference type="EMBL" id="KIF51851.1"/>
    </source>
</evidence>
<evidence type="ECO:0000259" key="3">
    <source>
        <dbReference type="Pfam" id="PF13806"/>
    </source>
</evidence>
<dbReference type="PATRIC" id="fig|1229493.5.peg.2549"/>
<organism evidence="4 5">
    <name type="scientific">Vibrio owensii CAIM 1854 = LMG 25443</name>
    <dbReference type="NCBI Taxonomy" id="1229493"/>
    <lineage>
        <taxon>Bacteria</taxon>
        <taxon>Pseudomonadati</taxon>
        <taxon>Pseudomonadota</taxon>
        <taxon>Gammaproteobacteria</taxon>
        <taxon>Vibrionales</taxon>
        <taxon>Vibrionaceae</taxon>
        <taxon>Vibrio</taxon>
    </lineage>
</organism>
<dbReference type="NCBIfam" id="TIGR02378">
    <property type="entry name" value="nirD_assim_sml"/>
    <property type="match status" value="1"/>
</dbReference>
<dbReference type="InterPro" id="IPR012748">
    <property type="entry name" value="Rieske-like_NirD"/>
</dbReference>
<dbReference type="GO" id="GO:0042128">
    <property type="term" value="P:nitrate assimilation"/>
    <property type="evidence" value="ECO:0007669"/>
    <property type="project" value="UniProtKB-KW"/>
</dbReference>
<keyword evidence="1" id="KW-0560">Oxidoreductase</keyword>
<keyword evidence="2" id="KW-0534">Nitrate assimilation</keyword>
<name>A0A0C1ZFK4_9VIBR</name>
<accession>A0A0C1ZFK4</accession>
<dbReference type="PANTHER" id="PTHR40562">
    <property type="match status" value="1"/>
</dbReference>
<dbReference type="RefSeq" id="WP_020197312.1">
    <property type="nucleotide sequence ID" value="NZ_BAOH01000112.1"/>
</dbReference>
<dbReference type="EMBL" id="JPRD01000028">
    <property type="protein sequence ID" value="KIF51851.1"/>
    <property type="molecule type" value="Genomic_DNA"/>
</dbReference>
<dbReference type="InterPro" id="IPR017881">
    <property type="entry name" value="NirD"/>
</dbReference>
<dbReference type="CDD" id="cd03529">
    <property type="entry name" value="Rieske_NirD"/>
    <property type="match status" value="1"/>
</dbReference>
<reference evidence="4 5" key="1">
    <citation type="submission" date="2014-07" db="EMBL/GenBank/DDBJ databases">
        <title>Unique and conserved regions in Vibrio harveyi and related species in comparison with the shrimp pathogen Vibrio harveyi CAIM 1792.</title>
        <authorList>
            <person name="Espinoza-Valles I."/>
            <person name="Vora G."/>
            <person name="Leekitcharoenphon P."/>
            <person name="Ussery D."/>
            <person name="Hoj L."/>
            <person name="Gomez-Gil B."/>
        </authorList>
    </citation>
    <scope>NUCLEOTIDE SEQUENCE [LARGE SCALE GENOMIC DNA]</scope>
    <source>
        <strain evidence="5">CAIM 1854 / LMG 25443</strain>
    </source>
</reference>
<dbReference type="AlphaFoldDB" id="A0A0C1ZFK4"/>
<evidence type="ECO:0000256" key="2">
    <source>
        <dbReference type="ARBA" id="ARBA00023063"/>
    </source>
</evidence>
<dbReference type="Proteomes" id="UP000031586">
    <property type="component" value="Unassembled WGS sequence"/>
</dbReference>
<evidence type="ECO:0000313" key="5">
    <source>
        <dbReference type="Proteomes" id="UP000031586"/>
    </source>
</evidence>
<comment type="caution">
    <text evidence="4">The sequence shown here is derived from an EMBL/GenBank/DDBJ whole genome shotgun (WGS) entry which is preliminary data.</text>
</comment>
<dbReference type="PROSITE" id="PS51300">
    <property type="entry name" value="NIRD"/>
    <property type="match status" value="1"/>
</dbReference>
<dbReference type="PANTHER" id="PTHR40562:SF1">
    <property type="entry name" value="NITRITE REDUCTASE (NADH) SMALL SUBUNIT"/>
    <property type="match status" value="1"/>
</dbReference>
<dbReference type="SUPFAM" id="SSF50022">
    <property type="entry name" value="ISP domain"/>
    <property type="match status" value="1"/>
</dbReference>
<gene>
    <name evidence="4" type="ORF">H735_16995</name>
</gene>
<dbReference type="Gene3D" id="2.102.10.10">
    <property type="entry name" value="Rieske [2Fe-2S] iron-sulphur domain"/>
    <property type="match status" value="1"/>
</dbReference>
<proteinExistence type="predicted"/>
<dbReference type="GO" id="GO:0051537">
    <property type="term" value="F:2 iron, 2 sulfur cluster binding"/>
    <property type="evidence" value="ECO:0007669"/>
    <property type="project" value="InterPro"/>
</dbReference>
<feature type="domain" description="Rieske-like [2Fe-2S]" evidence="3">
    <location>
        <begin position="7"/>
        <end position="105"/>
    </location>
</feature>